<accession>A0A267MMU9</accession>
<comment type="cofactor">
    <cofactor evidence="2 12 13">
        <name>pyridoxal 5'-phosphate</name>
        <dbReference type="ChEBI" id="CHEBI:597326"/>
    </cofactor>
</comment>
<dbReference type="UniPathway" id="UPA00288">
    <property type="reaction ID" value="UER01023"/>
</dbReference>
<evidence type="ECO:0000259" key="14">
    <source>
        <dbReference type="Pfam" id="PF00464"/>
    </source>
</evidence>
<dbReference type="OrthoDB" id="9803846at2"/>
<keyword evidence="8 12" id="KW-0028">Amino-acid biosynthesis</keyword>
<evidence type="ECO:0000313" key="15">
    <source>
        <dbReference type="EMBL" id="PAB60909.1"/>
    </source>
</evidence>
<evidence type="ECO:0000256" key="1">
    <source>
        <dbReference type="ARBA" id="ARBA00001528"/>
    </source>
</evidence>
<dbReference type="FunFam" id="3.90.1150.10:FF:000003">
    <property type="entry name" value="Serine hydroxymethyltransferase"/>
    <property type="match status" value="1"/>
</dbReference>
<dbReference type="Proteomes" id="UP000216024">
    <property type="component" value="Unassembled WGS sequence"/>
</dbReference>
<comment type="subcellular location">
    <subcellularLocation>
        <location evidence="3 12">Cytoplasm</location>
    </subcellularLocation>
</comment>
<comment type="catalytic activity">
    <reaction evidence="1 12">
        <text>(6R)-5,10-methylene-5,6,7,8-tetrahydrofolate + glycine + H2O = (6S)-5,6,7,8-tetrahydrofolate + L-serine</text>
        <dbReference type="Rhea" id="RHEA:15481"/>
        <dbReference type="ChEBI" id="CHEBI:15377"/>
        <dbReference type="ChEBI" id="CHEBI:15636"/>
        <dbReference type="ChEBI" id="CHEBI:33384"/>
        <dbReference type="ChEBI" id="CHEBI:57305"/>
        <dbReference type="ChEBI" id="CHEBI:57453"/>
        <dbReference type="EC" id="2.1.2.1"/>
    </reaction>
</comment>
<evidence type="ECO:0000256" key="3">
    <source>
        <dbReference type="ARBA" id="ARBA00004496"/>
    </source>
</evidence>
<feature type="binding site" evidence="12">
    <location>
        <position position="119"/>
    </location>
    <ligand>
        <name>(6S)-5,6,7,8-tetrahydrofolate</name>
        <dbReference type="ChEBI" id="CHEBI:57453"/>
    </ligand>
</feature>
<keyword evidence="9 12" id="KW-0808">Transferase</keyword>
<dbReference type="InterPro" id="IPR019798">
    <property type="entry name" value="Ser_HO-MeTrfase_PLP_BS"/>
</dbReference>
<keyword evidence="16" id="KW-1185">Reference proteome</keyword>
<dbReference type="Gene3D" id="3.40.640.10">
    <property type="entry name" value="Type I PLP-dependent aspartate aminotransferase-like (Major domain)"/>
    <property type="match status" value="1"/>
</dbReference>
<dbReference type="EMBL" id="NIBG01000001">
    <property type="protein sequence ID" value="PAB60909.1"/>
    <property type="molecule type" value="Genomic_DNA"/>
</dbReference>
<organism evidence="15 16">
    <name type="scientific">Anaeromicrobium sediminis</name>
    <dbReference type="NCBI Taxonomy" id="1478221"/>
    <lineage>
        <taxon>Bacteria</taxon>
        <taxon>Bacillati</taxon>
        <taxon>Bacillota</taxon>
        <taxon>Clostridia</taxon>
        <taxon>Peptostreptococcales</taxon>
        <taxon>Thermotaleaceae</taxon>
        <taxon>Anaeromicrobium</taxon>
    </lineage>
</organism>
<evidence type="ECO:0000256" key="8">
    <source>
        <dbReference type="ARBA" id="ARBA00022605"/>
    </source>
</evidence>
<keyword evidence="7 12" id="KW-0554">One-carbon metabolism</keyword>
<dbReference type="NCBIfam" id="NF000586">
    <property type="entry name" value="PRK00011.1"/>
    <property type="match status" value="1"/>
</dbReference>
<feature type="modified residue" description="N6-(pyridoxal phosphate)lysine" evidence="12 13">
    <location>
        <position position="228"/>
    </location>
</feature>
<dbReference type="PIRSF" id="PIRSF000412">
    <property type="entry name" value="SHMT"/>
    <property type="match status" value="1"/>
</dbReference>
<dbReference type="RefSeq" id="WP_095129808.1">
    <property type="nucleotide sequence ID" value="NZ_NIBG01000001.1"/>
</dbReference>
<dbReference type="GO" id="GO:0030170">
    <property type="term" value="F:pyridoxal phosphate binding"/>
    <property type="evidence" value="ECO:0007669"/>
    <property type="project" value="UniProtKB-UniRule"/>
</dbReference>
<proteinExistence type="inferred from homology"/>
<evidence type="ECO:0000256" key="12">
    <source>
        <dbReference type="HAMAP-Rule" id="MF_00051"/>
    </source>
</evidence>
<dbReference type="GO" id="GO:0008168">
    <property type="term" value="F:methyltransferase activity"/>
    <property type="evidence" value="ECO:0007669"/>
    <property type="project" value="UniProtKB-KW"/>
</dbReference>
<feature type="binding site" evidence="12">
    <location>
        <begin position="351"/>
        <end position="353"/>
    </location>
    <ligand>
        <name>(6S)-5,6,7,8-tetrahydrofolate</name>
        <dbReference type="ChEBI" id="CHEBI:57453"/>
    </ligand>
</feature>
<evidence type="ECO:0000256" key="4">
    <source>
        <dbReference type="ARBA" id="ARBA00006376"/>
    </source>
</evidence>
<comment type="caution">
    <text evidence="15">The sequence shown here is derived from an EMBL/GenBank/DDBJ whole genome shotgun (WGS) entry which is preliminary data.</text>
</comment>
<dbReference type="PANTHER" id="PTHR11680:SF35">
    <property type="entry name" value="SERINE HYDROXYMETHYLTRANSFERASE 1"/>
    <property type="match status" value="1"/>
</dbReference>
<dbReference type="HAMAP" id="MF_00051">
    <property type="entry name" value="SHMT"/>
    <property type="match status" value="1"/>
</dbReference>
<evidence type="ECO:0000256" key="2">
    <source>
        <dbReference type="ARBA" id="ARBA00001933"/>
    </source>
</evidence>
<evidence type="ECO:0000313" key="16">
    <source>
        <dbReference type="Proteomes" id="UP000216024"/>
    </source>
</evidence>
<reference evidence="15 16" key="1">
    <citation type="submission" date="2017-06" db="EMBL/GenBank/DDBJ databases">
        <title>Draft genome sequence of anaerobic fermentative bacterium Anaeromicrobium sediminis DY2726D isolated from West Pacific Ocean sediments.</title>
        <authorList>
            <person name="Zeng X."/>
        </authorList>
    </citation>
    <scope>NUCLEOTIDE SEQUENCE [LARGE SCALE GENOMIC DNA]</scope>
    <source>
        <strain evidence="15 16">DY2726D</strain>
    </source>
</reference>
<evidence type="ECO:0000256" key="9">
    <source>
        <dbReference type="ARBA" id="ARBA00022679"/>
    </source>
</evidence>
<name>A0A267MMU9_9FIRM</name>
<dbReference type="InterPro" id="IPR015421">
    <property type="entry name" value="PyrdxlP-dep_Trfase_major"/>
</dbReference>
<dbReference type="InterPro" id="IPR049943">
    <property type="entry name" value="Ser_HO-MeTrfase-like"/>
</dbReference>
<dbReference type="Pfam" id="PF00464">
    <property type="entry name" value="SHMT"/>
    <property type="match status" value="1"/>
</dbReference>
<keyword evidence="10 12" id="KW-0663">Pyridoxal phosphate</keyword>
<gene>
    <name evidence="12" type="primary">glyA</name>
    <name evidence="15" type="ORF">CCE28_00300</name>
</gene>
<dbReference type="Gene3D" id="3.90.1150.10">
    <property type="entry name" value="Aspartate Aminotransferase, domain 1"/>
    <property type="match status" value="1"/>
</dbReference>
<dbReference type="InterPro" id="IPR015422">
    <property type="entry name" value="PyrdxlP-dep_Trfase_small"/>
</dbReference>
<dbReference type="GO" id="GO:0005829">
    <property type="term" value="C:cytosol"/>
    <property type="evidence" value="ECO:0007669"/>
    <property type="project" value="TreeGrafter"/>
</dbReference>
<protein>
    <recommendedName>
        <fullName evidence="12">Serine hydroxymethyltransferase</fullName>
        <shortName evidence="12">SHMT</shortName>
        <shortName evidence="12">Serine methylase</shortName>
        <ecNumber evidence="12">2.1.2.1</ecNumber>
    </recommendedName>
</protein>
<comment type="pathway">
    <text evidence="12">One-carbon metabolism; tetrahydrofolate interconversion.</text>
</comment>
<evidence type="ECO:0000256" key="6">
    <source>
        <dbReference type="ARBA" id="ARBA00022490"/>
    </source>
</evidence>
<dbReference type="InterPro" id="IPR001085">
    <property type="entry name" value="Ser_HO-MeTrfase"/>
</dbReference>
<dbReference type="PANTHER" id="PTHR11680">
    <property type="entry name" value="SERINE HYDROXYMETHYLTRANSFERASE"/>
    <property type="match status" value="1"/>
</dbReference>
<evidence type="ECO:0000256" key="11">
    <source>
        <dbReference type="ARBA" id="ARBA00054606"/>
    </source>
</evidence>
<keyword evidence="15" id="KW-0489">Methyltransferase</keyword>
<feature type="domain" description="Serine hydroxymethyltransferase-like" evidence="14">
    <location>
        <begin position="7"/>
        <end position="382"/>
    </location>
</feature>
<evidence type="ECO:0000256" key="10">
    <source>
        <dbReference type="ARBA" id="ARBA00022898"/>
    </source>
</evidence>
<dbReference type="PROSITE" id="PS00096">
    <property type="entry name" value="SHMT"/>
    <property type="match status" value="1"/>
</dbReference>
<feature type="binding site" evidence="12">
    <location>
        <begin position="123"/>
        <end position="125"/>
    </location>
    <ligand>
        <name>(6S)-5,6,7,8-tetrahydrofolate</name>
        <dbReference type="ChEBI" id="CHEBI:57453"/>
    </ligand>
</feature>
<evidence type="ECO:0000256" key="5">
    <source>
        <dbReference type="ARBA" id="ARBA00011738"/>
    </source>
</evidence>
<dbReference type="GO" id="GO:0004372">
    <property type="term" value="F:glycine hydroxymethyltransferase activity"/>
    <property type="evidence" value="ECO:0007669"/>
    <property type="project" value="UniProtKB-UniRule"/>
</dbReference>
<feature type="site" description="Plays an important role in substrate specificity" evidence="12">
    <location>
        <position position="227"/>
    </location>
</feature>
<dbReference type="GO" id="GO:0019264">
    <property type="term" value="P:glycine biosynthetic process from serine"/>
    <property type="evidence" value="ECO:0007669"/>
    <property type="project" value="UniProtKB-UniRule"/>
</dbReference>
<dbReference type="GO" id="GO:0032259">
    <property type="term" value="P:methylation"/>
    <property type="evidence" value="ECO:0007669"/>
    <property type="project" value="UniProtKB-KW"/>
</dbReference>
<comment type="similarity">
    <text evidence="4 12">Belongs to the SHMT family.</text>
</comment>
<evidence type="ECO:0000256" key="13">
    <source>
        <dbReference type="PIRSR" id="PIRSR000412-50"/>
    </source>
</evidence>
<comment type="pathway">
    <text evidence="12">Amino-acid biosynthesis; glycine biosynthesis; glycine from L-serine: step 1/1.</text>
</comment>
<dbReference type="UniPathway" id="UPA00193"/>
<keyword evidence="6 12" id="KW-0963">Cytoplasm</keyword>
<dbReference type="GO" id="GO:0035999">
    <property type="term" value="P:tetrahydrofolate interconversion"/>
    <property type="evidence" value="ECO:0007669"/>
    <property type="project" value="UniProtKB-UniRule"/>
</dbReference>
<dbReference type="SUPFAM" id="SSF53383">
    <property type="entry name" value="PLP-dependent transferases"/>
    <property type="match status" value="1"/>
</dbReference>
<comment type="subunit">
    <text evidence="5 12">Homodimer.</text>
</comment>
<dbReference type="InterPro" id="IPR039429">
    <property type="entry name" value="SHMT-like_dom"/>
</dbReference>
<feature type="binding site" evidence="12">
    <location>
        <position position="243"/>
    </location>
    <ligand>
        <name>(6S)-5,6,7,8-tetrahydrofolate</name>
        <dbReference type="ChEBI" id="CHEBI:57453"/>
    </ligand>
</feature>
<dbReference type="InterPro" id="IPR015424">
    <property type="entry name" value="PyrdxlP-dep_Trfase"/>
</dbReference>
<dbReference type="AlphaFoldDB" id="A0A267MMU9"/>
<dbReference type="CDD" id="cd00378">
    <property type="entry name" value="SHMT"/>
    <property type="match status" value="1"/>
</dbReference>
<comment type="function">
    <text evidence="11">Catalyzes the reversible interconversion of serine and glycine with tetrahydrofolate (THF) serving as the one-carbon carrier. This reaction serves as the major source of one-carbon groups required for the biosynthesis of purines, thymidylate, methionine, and other important biomolecules. Also exhibits THF-independent aldolase activity toward beta-hydroxyamino acids, producing glycine and aldehydes, via a retro-aldol mechanism. Thus, is able to catalyze the cleavage of L-allo-threonine.</text>
</comment>
<evidence type="ECO:0000256" key="7">
    <source>
        <dbReference type="ARBA" id="ARBA00022563"/>
    </source>
</evidence>
<sequence length="409" mass="45348">MDFNNLKVVDEKVYESICNEISRQQEKIELIASENFVSEAVMEAMGSQLTNKYAEGYPAKRYYGGCEHVDVVEDLARERLKKLFNADHVNVQPHSGANANLGVYFAILKPGDVVLGMNLSHGGHLTHGSPVNISGTYYKFVDYGVNKETETIDYEEVRRIAIENKPKLIVAGASAYPRAIDFKKFREIADEVGAYLMVDMAHIAGLVAAGLHENPCEYAHFVTTTTHKTLRGPRGGAILCKGEFAKKIDKAIFPGIQGGPLMHVIAAKAVSFKEALEDEFITYQKQVIKNAKRLGEELVKRGFRLVSDGTDNHLILIDVRNKNITGKEAERLLDEAGVTVNKNTIPYDPESPFVTSGIRIGTPAVTTRGMKEDDMETIAEIISTIIDKKDTMDKAKDMIKGLCENFPLY</sequence>
<dbReference type="FunFam" id="3.40.640.10:FF:000001">
    <property type="entry name" value="Serine hydroxymethyltransferase"/>
    <property type="match status" value="1"/>
</dbReference>
<dbReference type="EC" id="2.1.2.1" evidence="12"/>